<protein>
    <submittedName>
        <fullName evidence="2">Uncharacterized protein</fullName>
    </submittedName>
</protein>
<gene>
    <name evidence="2" type="ORF">Esi_0339_0025</name>
</gene>
<dbReference type="Proteomes" id="UP000002630">
    <property type="component" value="Unassembled WGS sequence"/>
</dbReference>
<name>D7FY37_ECTSI</name>
<keyword evidence="3" id="KW-1185">Reference proteome</keyword>
<evidence type="ECO:0000313" key="2">
    <source>
        <dbReference type="EMBL" id="CBJ32450.1"/>
    </source>
</evidence>
<sequence>MNPAQYKQAMRQRQLERRAELLSKCEGLGFTHPPRKGKDSSSVKSIDIDRARHQQQHGLFVSKLKLHGEDSEGGSAATSLASSAGGGGMVEGFGVRGSQLGQAVLHSTEDGLSPLAPGPLSNPWDNLGNQLAGFDKQAEVKRTETGGGSEPPGDLWDEGENDLNFGNELHQGQQQPRGARVLDWDDKLPGETTITQGVRLYLSSVYPDASHEENCALVLLQVLEQVALEELDVPVLKTRHTIKIEAFLRSVVLSVPARTWQQSVRGAFARTAPAGMTASPGHGHQISKEELTFRMSLFVAMMKAEREGTDDADIAVREVCRQIVTDYEARAKLWMSPAQNAERFLQPLVMEFASWLRANRDILYQGSATEGLLRSIDEGLRSSLKNQVYRSAEHFLEVLKSLSSSLTDMPLPSYDPSGGDDHPFDVSQSVRPKRVKDKEDVRASRSVPVDQAVDHTSRGPDGCTRCPAASPSGVRVPGEGGRGGGPVQGGVGGTAKDGDGAVAAKSALETYVDQCAWRVLHAASRTASGGDSFFVVQDLFGGEGVLVKMATAPTEPIRIRTKGLAVRVTTVDKHDIYHISDVDMTTSEASPRPLMTITSTMKEIIQFAPFVEHPVLVRRKSGLIAEGNGSDIPAEPSNRQQQPSHARSGRFITISADLPDYPEGHLDASAGLLLASSQPSPPNTVSLDEQTAGMLHVLLAC</sequence>
<feature type="region of interest" description="Disordered" evidence="1">
    <location>
        <begin position="410"/>
        <end position="486"/>
    </location>
</feature>
<dbReference type="AlphaFoldDB" id="D7FY37"/>
<dbReference type="eggNOG" id="ENOG502SGCE">
    <property type="taxonomic scope" value="Eukaryota"/>
</dbReference>
<dbReference type="InParanoid" id="D7FY37"/>
<feature type="region of interest" description="Disordered" evidence="1">
    <location>
        <begin position="25"/>
        <end position="54"/>
    </location>
</feature>
<organism evidence="2 3">
    <name type="scientific">Ectocarpus siliculosus</name>
    <name type="common">Brown alga</name>
    <name type="synonym">Conferva siliculosa</name>
    <dbReference type="NCBI Taxonomy" id="2880"/>
    <lineage>
        <taxon>Eukaryota</taxon>
        <taxon>Sar</taxon>
        <taxon>Stramenopiles</taxon>
        <taxon>Ochrophyta</taxon>
        <taxon>PX clade</taxon>
        <taxon>Phaeophyceae</taxon>
        <taxon>Ectocarpales</taxon>
        <taxon>Ectocarpaceae</taxon>
        <taxon>Ectocarpus</taxon>
    </lineage>
</organism>
<evidence type="ECO:0000313" key="3">
    <source>
        <dbReference type="Proteomes" id="UP000002630"/>
    </source>
</evidence>
<reference evidence="2 3" key="1">
    <citation type="journal article" date="2010" name="Nature">
        <title>The Ectocarpus genome and the independent evolution of multicellularity in brown algae.</title>
        <authorList>
            <person name="Cock J.M."/>
            <person name="Sterck L."/>
            <person name="Rouze P."/>
            <person name="Scornet D."/>
            <person name="Allen A.E."/>
            <person name="Amoutzias G."/>
            <person name="Anthouard V."/>
            <person name="Artiguenave F."/>
            <person name="Aury J.M."/>
            <person name="Badger J.H."/>
            <person name="Beszteri B."/>
            <person name="Billiau K."/>
            <person name="Bonnet E."/>
            <person name="Bothwell J.H."/>
            <person name="Bowler C."/>
            <person name="Boyen C."/>
            <person name="Brownlee C."/>
            <person name="Carrano C.J."/>
            <person name="Charrier B."/>
            <person name="Cho G.Y."/>
            <person name="Coelho S.M."/>
            <person name="Collen J."/>
            <person name="Corre E."/>
            <person name="Da Silva C."/>
            <person name="Delage L."/>
            <person name="Delaroque N."/>
            <person name="Dittami S.M."/>
            <person name="Doulbeau S."/>
            <person name="Elias M."/>
            <person name="Farnham G."/>
            <person name="Gachon C.M."/>
            <person name="Gschloessl B."/>
            <person name="Heesch S."/>
            <person name="Jabbari K."/>
            <person name="Jubin C."/>
            <person name="Kawai H."/>
            <person name="Kimura K."/>
            <person name="Kloareg B."/>
            <person name="Kupper F.C."/>
            <person name="Lang D."/>
            <person name="Le Bail A."/>
            <person name="Leblanc C."/>
            <person name="Lerouge P."/>
            <person name="Lohr M."/>
            <person name="Lopez P.J."/>
            <person name="Martens C."/>
            <person name="Maumus F."/>
            <person name="Michel G."/>
            <person name="Miranda-Saavedra D."/>
            <person name="Morales J."/>
            <person name="Moreau H."/>
            <person name="Motomura T."/>
            <person name="Nagasato C."/>
            <person name="Napoli C.A."/>
            <person name="Nelson D.R."/>
            <person name="Nyvall-Collen P."/>
            <person name="Peters A.F."/>
            <person name="Pommier C."/>
            <person name="Potin P."/>
            <person name="Poulain J."/>
            <person name="Quesneville H."/>
            <person name="Read B."/>
            <person name="Rensing S.A."/>
            <person name="Ritter A."/>
            <person name="Rousvoal S."/>
            <person name="Samanta M."/>
            <person name="Samson G."/>
            <person name="Schroeder D.C."/>
            <person name="Segurens B."/>
            <person name="Strittmatter M."/>
            <person name="Tonon T."/>
            <person name="Tregear J.W."/>
            <person name="Valentin K."/>
            <person name="von Dassow P."/>
            <person name="Yamagishi T."/>
            <person name="Van de Peer Y."/>
            <person name="Wincker P."/>
        </authorList>
    </citation>
    <scope>NUCLEOTIDE SEQUENCE [LARGE SCALE GENOMIC DNA]</scope>
    <source>
        <strain evidence="3">Ec32 / CCAP1310/4</strain>
    </source>
</reference>
<evidence type="ECO:0000256" key="1">
    <source>
        <dbReference type="SAM" id="MobiDB-lite"/>
    </source>
</evidence>
<feature type="compositionally biased region" description="Basic and acidic residues" evidence="1">
    <location>
        <begin position="36"/>
        <end position="52"/>
    </location>
</feature>
<accession>D7FY37</accession>
<feature type="region of interest" description="Disordered" evidence="1">
    <location>
        <begin position="139"/>
        <end position="177"/>
    </location>
</feature>
<dbReference type="EMBL" id="FN649760">
    <property type="protein sequence ID" value="CBJ32450.1"/>
    <property type="molecule type" value="Genomic_DNA"/>
</dbReference>
<dbReference type="OrthoDB" id="203476at2759"/>
<proteinExistence type="predicted"/>
<feature type="region of interest" description="Disordered" evidence="1">
    <location>
        <begin position="627"/>
        <end position="647"/>
    </location>
</feature>